<dbReference type="Proteomes" id="UP000029389">
    <property type="component" value="Unassembled WGS sequence"/>
</dbReference>
<proteinExistence type="predicted"/>
<dbReference type="AlphaFoldDB" id="A0A090YNB1"/>
<evidence type="ECO:0000313" key="1">
    <source>
        <dbReference type="EMBL" id="KFM99427.1"/>
    </source>
</evidence>
<comment type="caution">
    <text evidence="1">The sequence shown here is derived from an EMBL/GenBank/DDBJ whole genome shotgun (WGS) entry which is preliminary data.</text>
</comment>
<gene>
    <name evidence="1" type="ORF">DJ93_122</name>
</gene>
<organism evidence="1 2">
    <name type="scientific">Bacillus clarus</name>
    <dbReference type="NCBI Taxonomy" id="2338372"/>
    <lineage>
        <taxon>Bacteria</taxon>
        <taxon>Bacillati</taxon>
        <taxon>Bacillota</taxon>
        <taxon>Bacilli</taxon>
        <taxon>Bacillales</taxon>
        <taxon>Bacillaceae</taxon>
        <taxon>Bacillus</taxon>
        <taxon>Bacillus cereus group</taxon>
    </lineage>
</organism>
<dbReference type="EMBL" id="JMQC01000008">
    <property type="protein sequence ID" value="KFM99427.1"/>
    <property type="molecule type" value="Genomic_DNA"/>
</dbReference>
<sequence length="32" mass="3689">MLSVDKRVYDKVTPKVLVEIANSIDYPSEHKN</sequence>
<reference evidence="1 2" key="1">
    <citation type="submission" date="2014-04" db="EMBL/GenBank/DDBJ databases">
        <authorList>
            <person name="Bishop-Lilly K.A."/>
            <person name="Broomall S.M."/>
            <person name="Chain P.S."/>
            <person name="Chertkov O."/>
            <person name="Coyne S.R."/>
            <person name="Daligault H.E."/>
            <person name="Davenport K.W."/>
            <person name="Erkkila T."/>
            <person name="Frey K.G."/>
            <person name="Gibbons H.S."/>
            <person name="Gu W."/>
            <person name="Jaissle J."/>
            <person name="Johnson S.L."/>
            <person name="Koroleva G.I."/>
            <person name="Ladner J.T."/>
            <person name="Lo C.-C."/>
            <person name="Minogue T.D."/>
            <person name="Munk C."/>
            <person name="Palacios G.F."/>
            <person name="Redden C.L."/>
            <person name="Rosenzweig C.N."/>
            <person name="Scholz M.B."/>
            <person name="Teshima H."/>
            <person name="Xu Y."/>
        </authorList>
    </citation>
    <scope>NUCLEOTIDE SEQUENCE [LARGE SCALE GENOMIC DNA]</scope>
    <source>
        <strain evidence="1 2">BHP</strain>
    </source>
</reference>
<protein>
    <submittedName>
        <fullName evidence="1">Uncharacterized protein</fullName>
    </submittedName>
</protein>
<accession>A0A090YNB1</accession>
<name>A0A090YNB1_9BACI</name>
<evidence type="ECO:0000313" key="2">
    <source>
        <dbReference type="Proteomes" id="UP000029389"/>
    </source>
</evidence>